<accession>A0AAN7Q0H1</accession>
<dbReference type="InterPro" id="IPR017439">
    <property type="entry name" value="Amidohydrolase"/>
</dbReference>
<evidence type="ECO:0000313" key="3">
    <source>
        <dbReference type="Proteomes" id="UP001345219"/>
    </source>
</evidence>
<dbReference type="GO" id="GO:0010179">
    <property type="term" value="F:IAA-Ala conjugate hydrolase activity"/>
    <property type="evidence" value="ECO:0007669"/>
    <property type="project" value="TreeGrafter"/>
</dbReference>
<dbReference type="EMBL" id="JAXIOK010000012">
    <property type="protein sequence ID" value="KAK4757412.1"/>
    <property type="molecule type" value="Genomic_DNA"/>
</dbReference>
<dbReference type="AlphaFoldDB" id="A0AAN7Q0H1"/>
<dbReference type="SUPFAM" id="SSF53187">
    <property type="entry name" value="Zn-dependent exopeptidases"/>
    <property type="match status" value="1"/>
</dbReference>
<dbReference type="PROSITE" id="PS51257">
    <property type="entry name" value="PROKAR_LIPOPROTEIN"/>
    <property type="match status" value="1"/>
</dbReference>
<dbReference type="Gene3D" id="3.40.630.10">
    <property type="entry name" value="Zn peptidases"/>
    <property type="match status" value="1"/>
</dbReference>
<dbReference type="PANTHER" id="PTHR11014:SF63">
    <property type="entry name" value="METALLOPEPTIDASE, PUTATIVE (AFU_ORTHOLOGUE AFUA_6G09600)-RELATED"/>
    <property type="match status" value="1"/>
</dbReference>
<dbReference type="NCBIfam" id="TIGR01891">
    <property type="entry name" value="amidohydrolases"/>
    <property type="match status" value="1"/>
</dbReference>
<dbReference type="PANTHER" id="PTHR11014">
    <property type="entry name" value="PEPTIDASE M20 FAMILY MEMBER"/>
    <property type="match status" value="1"/>
</dbReference>
<dbReference type="InterPro" id="IPR002933">
    <property type="entry name" value="Peptidase_M20"/>
</dbReference>
<protein>
    <submittedName>
        <fullName evidence="2">Uncharacterized protein</fullName>
    </submittedName>
</protein>
<organism evidence="2 3">
    <name type="scientific">Trapa incisa</name>
    <dbReference type="NCBI Taxonomy" id="236973"/>
    <lineage>
        <taxon>Eukaryota</taxon>
        <taxon>Viridiplantae</taxon>
        <taxon>Streptophyta</taxon>
        <taxon>Embryophyta</taxon>
        <taxon>Tracheophyta</taxon>
        <taxon>Spermatophyta</taxon>
        <taxon>Magnoliopsida</taxon>
        <taxon>eudicotyledons</taxon>
        <taxon>Gunneridae</taxon>
        <taxon>Pentapetalae</taxon>
        <taxon>rosids</taxon>
        <taxon>malvids</taxon>
        <taxon>Myrtales</taxon>
        <taxon>Lythraceae</taxon>
        <taxon>Trapa</taxon>
    </lineage>
</organism>
<feature type="signal peptide" evidence="1">
    <location>
        <begin position="1"/>
        <end position="18"/>
    </location>
</feature>
<gene>
    <name evidence="2" type="ORF">SAY87_018713</name>
</gene>
<name>A0AAN7Q0H1_9MYRT</name>
<sequence length="263" mass="29351">MRHTLCWMLIWAISCTVAWVVDSEAKVTAGMRAEAEELLRAAREPEFFGWMRRVRRRIHEHPELSFEELETSQLVRSELDSMGIGYTWPVAVTGVVASVGSGNRPFFGLRADMDALPIQELVEWEHKSKINGKMHACGHDAHVAMLLGAAKLLRQRKEWLQGTVKLVFQPAEEGRAGAYHMIETGALNQIQAMFGLHIDPKLQVGKIGSRPGPFLAGSSRFLFCNSRVGRSCSSPSSYYRSCSCSFCSNPLPPTDCLSRNRSP</sequence>
<evidence type="ECO:0000256" key="1">
    <source>
        <dbReference type="SAM" id="SignalP"/>
    </source>
</evidence>
<feature type="chain" id="PRO_5042830017" evidence="1">
    <location>
        <begin position="19"/>
        <end position="263"/>
    </location>
</feature>
<reference evidence="2 3" key="1">
    <citation type="journal article" date="2023" name="Hortic Res">
        <title>Pangenome of water caltrop reveals structural variations and asymmetric subgenome divergence after allopolyploidization.</title>
        <authorList>
            <person name="Zhang X."/>
            <person name="Chen Y."/>
            <person name="Wang L."/>
            <person name="Yuan Y."/>
            <person name="Fang M."/>
            <person name="Shi L."/>
            <person name="Lu R."/>
            <person name="Comes H.P."/>
            <person name="Ma Y."/>
            <person name="Chen Y."/>
            <person name="Huang G."/>
            <person name="Zhou Y."/>
            <person name="Zheng Z."/>
            <person name="Qiu Y."/>
        </authorList>
    </citation>
    <scope>NUCLEOTIDE SEQUENCE [LARGE SCALE GENOMIC DNA]</scope>
    <source>
        <tissue evidence="2">Roots</tissue>
    </source>
</reference>
<dbReference type="Pfam" id="PF01546">
    <property type="entry name" value="Peptidase_M20"/>
    <property type="match status" value="1"/>
</dbReference>
<keyword evidence="3" id="KW-1185">Reference proteome</keyword>
<comment type="caution">
    <text evidence="2">The sequence shown here is derived from an EMBL/GenBank/DDBJ whole genome shotgun (WGS) entry which is preliminary data.</text>
</comment>
<dbReference type="GO" id="GO:0009850">
    <property type="term" value="P:auxin metabolic process"/>
    <property type="evidence" value="ECO:0007669"/>
    <property type="project" value="TreeGrafter"/>
</dbReference>
<evidence type="ECO:0000313" key="2">
    <source>
        <dbReference type="EMBL" id="KAK4757412.1"/>
    </source>
</evidence>
<proteinExistence type="predicted"/>
<dbReference type="Proteomes" id="UP001345219">
    <property type="component" value="Chromosome 15"/>
</dbReference>
<keyword evidence="1" id="KW-0732">Signal</keyword>
<dbReference type="GO" id="GO:0005783">
    <property type="term" value="C:endoplasmic reticulum"/>
    <property type="evidence" value="ECO:0007669"/>
    <property type="project" value="TreeGrafter"/>
</dbReference>